<evidence type="ECO:0000313" key="9">
    <source>
        <dbReference type="EMBL" id="CAL1540321.1"/>
    </source>
</evidence>
<dbReference type="EMBL" id="CAXITT010000377">
    <property type="protein sequence ID" value="CAL1540321.1"/>
    <property type="molecule type" value="Genomic_DNA"/>
</dbReference>
<evidence type="ECO:0000256" key="1">
    <source>
        <dbReference type="ARBA" id="ARBA00001974"/>
    </source>
</evidence>
<feature type="binding site" evidence="7">
    <location>
        <begin position="46"/>
        <end position="47"/>
    </location>
    <ligand>
        <name>FAD</name>
        <dbReference type="ChEBI" id="CHEBI:57692"/>
    </ligand>
</feature>
<evidence type="ECO:0000256" key="7">
    <source>
        <dbReference type="PIRSR" id="PIRSR000189-1"/>
    </source>
</evidence>
<evidence type="ECO:0000256" key="2">
    <source>
        <dbReference type="ARBA" id="ARBA00004253"/>
    </source>
</evidence>
<organism evidence="9 10">
    <name type="scientific">Lymnaea stagnalis</name>
    <name type="common">Great pond snail</name>
    <name type="synonym">Helix stagnalis</name>
    <dbReference type="NCBI Taxonomy" id="6523"/>
    <lineage>
        <taxon>Eukaryota</taxon>
        <taxon>Metazoa</taxon>
        <taxon>Spiralia</taxon>
        <taxon>Lophotrochozoa</taxon>
        <taxon>Mollusca</taxon>
        <taxon>Gastropoda</taxon>
        <taxon>Heterobranchia</taxon>
        <taxon>Euthyneura</taxon>
        <taxon>Panpulmonata</taxon>
        <taxon>Hygrophila</taxon>
        <taxon>Lymnaeoidea</taxon>
        <taxon>Lymnaeidae</taxon>
        <taxon>Lymnaea</taxon>
    </lineage>
</organism>
<feature type="binding site" evidence="7">
    <location>
        <position position="237"/>
    </location>
    <ligand>
        <name>D-dopa</name>
        <dbReference type="ChEBI" id="CHEBI:149689"/>
    </ligand>
</feature>
<comment type="caution">
    <text evidence="9">The sequence shown here is derived from an EMBL/GenBank/DDBJ whole genome shotgun (WGS) entry which is preliminary data.</text>
</comment>
<evidence type="ECO:0000256" key="5">
    <source>
        <dbReference type="ARBA" id="ARBA00022827"/>
    </source>
</evidence>
<dbReference type="Gene3D" id="3.30.9.10">
    <property type="entry name" value="D-Amino Acid Oxidase, subunit A, domain 2"/>
    <property type="match status" value="1"/>
</dbReference>
<dbReference type="GO" id="GO:0005782">
    <property type="term" value="C:peroxisomal matrix"/>
    <property type="evidence" value="ECO:0007669"/>
    <property type="project" value="UniProtKB-SubCell"/>
</dbReference>
<dbReference type="InterPro" id="IPR006181">
    <property type="entry name" value="D-amino_acid_oxidase_CS"/>
</dbReference>
<name>A0AAV2I2M8_LYMST</name>
<gene>
    <name evidence="9" type="ORF">GSLYS_00013970001</name>
</gene>
<dbReference type="GO" id="GO:0071949">
    <property type="term" value="F:FAD binding"/>
    <property type="evidence" value="ECO:0007669"/>
    <property type="project" value="InterPro"/>
</dbReference>
<feature type="binding site" evidence="7">
    <location>
        <begin position="321"/>
        <end position="326"/>
    </location>
    <ligand>
        <name>FAD</name>
        <dbReference type="ChEBI" id="CHEBI:57692"/>
    </ligand>
</feature>
<accession>A0AAV2I2M8</accession>
<dbReference type="PANTHER" id="PTHR11530:SF11">
    <property type="entry name" value="D-ASPARTATE OXIDASE"/>
    <property type="match status" value="1"/>
</dbReference>
<keyword evidence="5 7" id="KW-0274">FAD</keyword>
<feature type="binding site" evidence="7">
    <location>
        <position position="176"/>
    </location>
    <ligand>
        <name>FAD</name>
        <dbReference type="ChEBI" id="CHEBI:57692"/>
    </ligand>
</feature>
<evidence type="ECO:0000256" key="3">
    <source>
        <dbReference type="ARBA" id="ARBA00006730"/>
    </source>
</evidence>
<dbReference type="GO" id="GO:0003884">
    <property type="term" value="F:D-amino-acid oxidase activity"/>
    <property type="evidence" value="ECO:0007669"/>
    <property type="project" value="InterPro"/>
</dbReference>
<protein>
    <recommendedName>
        <fullName evidence="8">FAD dependent oxidoreductase domain-containing protein</fullName>
    </recommendedName>
</protein>
<dbReference type="PANTHER" id="PTHR11530">
    <property type="entry name" value="D-AMINO ACID OXIDASE"/>
    <property type="match status" value="1"/>
</dbReference>
<keyword evidence="10" id="KW-1185">Reference proteome</keyword>
<dbReference type="PROSITE" id="PS00677">
    <property type="entry name" value="DAO"/>
    <property type="match status" value="1"/>
</dbReference>
<feature type="binding site" evidence="7">
    <location>
        <position position="322"/>
    </location>
    <ligand>
        <name>D-dopa</name>
        <dbReference type="ChEBI" id="CHEBI:149689"/>
    </ligand>
</feature>
<evidence type="ECO:0000313" key="10">
    <source>
        <dbReference type="Proteomes" id="UP001497497"/>
    </source>
</evidence>
<dbReference type="Pfam" id="PF01266">
    <property type="entry name" value="DAO"/>
    <property type="match status" value="1"/>
</dbReference>
<keyword evidence="4" id="KW-0285">Flavoprotein</keyword>
<dbReference type="GO" id="GO:0019478">
    <property type="term" value="P:D-amino acid catabolic process"/>
    <property type="evidence" value="ECO:0007669"/>
    <property type="project" value="TreeGrafter"/>
</dbReference>
<keyword evidence="6" id="KW-0560">Oxidoreductase</keyword>
<dbReference type="PIRSF" id="PIRSF000189">
    <property type="entry name" value="D-aa_oxidase"/>
    <property type="match status" value="1"/>
</dbReference>
<dbReference type="InterPro" id="IPR006076">
    <property type="entry name" value="FAD-dep_OxRdtase"/>
</dbReference>
<dbReference type="SUPFAM" id="SSF54373">
    <property type="entry name" value="FAD-linked reductases, C-terminal domain"/>
    <property type="match status" value="1"/>
</dbReference>
<evidence type="ECO:0000256" key="6">
    <source>
        <dbReference type="ARBA" id="ARBA00023002"/>
    </source>
</evidence>
<feature type="domain" description="FAD dependent oxidoreductase" evidence="8">
    <location>
        <begin position="8"/>
        <end position="337"/>
    </location>
</feature>
<reference evidence="9 10" key="1">
    <citation type="submission" date="2024-04" db="EMBL/GenBank/DDBJ databases">
        <authorList>
            <consortium name="Genoscope - CEA"/>
            <person name="William W."/>
        </authorList>
    </citation>
    <scope>NUCLEOTIDE SEQUENCE [LARGE SCALE GENOMIC DNA]</scope>
</reference>
<comment type="subcellular location">
    <subcellularLocation>
        <location evidence="2">Peroxisome matrix</location>
    </subcellularLocation>
</comment>
<comment type="similarity">
    <text evidence="3">Belongs to the DAMOX/DASOX family.</text>
</comment>
<feature type="binding site" evidence="7">
    <location>
        <position position="292"/>
    </location>
    <ligand>
        <name>D-dopa</name>
        <dbReference type="ChEBI" id="CHEBI:149689"/>
    </ligand>
</feature>
<comment type="cofactor">
    <cofactor evidence="1 7">
        <name>FAD</name>
        <dbReference type="ChEBI" id="CHEBI:57692"/>
    </cofactor>
</comment>
<proteinExistence type="inferred from homology"/>
<dbReference type="SUPFAM" id="SSF51971">
    <property type="entry name" value="Nucleotide-binding domain"/>
    <property type="match status" value="1"/>
</dbReference>
<evidence type="ECO:0000259" key="8">
    <source>
        <dbReference type="Pfam" id="PF01266"/>
    </source>
</evidence>
<sequence length="353" mass="38889">MAAKKSAKVVIIGAGVGGLASGICVQQLCPDAEVEIVAELFSPDTTSDGSAGFWLPYAIGSDVERVLKFATQTYDHLTSLAYSPLAGEIGVQHLSGYTIIAGHLQWIFFFSQEDEPFKDIVDGFRQLTPRELSRFPKLDARSGYFYTTVQVDVTPYLQWLMKRFLAKGGKTRKSKVTSLSEFAGRCDVLVTCCSLGATDLLKDEQIFPTRGQIWRVEAPWVKHFYEYRPPTGLDCCYILPRRNTVVVGGTAQKGDWRTEIDEGDSKKIWDMALKVLPSLAKAKPVDQWAGLRPTRSTVRLEKEVLNVSGQPLKVVHNYGFGGAGVTIHWGCALEAASLVLESLGGRLDLPSHL</sequence>
<dbReference type="Gene3D" id="3.40.50.720">
    <property type="entry name" value="NAD(P)-binding Rossmann-like Domain"/>
    <property type="match status" value="1"/>
</dbReference>
<dbReference type="AlphaFoldDB" id="A0AAV2I2M8"/>
<dbReference type="Proteomes" id="UP001497497">
    <property type="component" value="Unassembled WGS sequence"/>
</dbReference>
<dbReference type="InterPro" id="IPR023209">
    <property type="entry name" value="DAO"/>
</dbReference>
<evidence type="ECO:0000256" key="4">
    <source>
        <dbReference type="ARBA" id="ARBA00022630"/>
    </source>
</evidence>